<dbReference type="RefSeq" id="WP_036070435.1">
    <property type="nucleotide sequence ID" value="NZ_AOCG01000002.1"/>
</dbReference>
<dbReference type="STRING" id="1265818.MAQA_01087"/>
<name>W7B5V7_9LIST</name>
<organism evidence="1 2">
    <name type="scientific">Listeria aquatica FSL S10-1188</name>
    <dbReference type="NCBI Taxonomy" id="1265818"/>
    <lineage>
        <taxon>Bacteria</taxon>
        <taxon>Bacillati</taxon>
        <taxon>Bacillota</taxon>
        <taxon>Bacilli</taxon>
        <taxon>Bacillales</taxon>
        <taxon>Listeriaceae</taxon>
        <taxon>Listeria</taxon>
    </lineage>
</organism>
<dbReference type="AlphaFoldDB" id="W7B5V7"/>
<dbReference type="Proteomes" id="UP000019246">
    <property type="component" value="Unassembled WGS sequence"/>
</dbReference>
<evidence type="ECO:0000313" key="1">
    <source>
        <dbReference type="EMBL" id="EUJ21312.1"/>
    </source>
</evidence>
<gene>
    <name evidence="1" type="ORF">MAQA_01087</name>
</gene>
<evidence type="ECO:0000313" key="2">
    <source>
        <dbReference type="Proteomes" id="UP000019246"/>
    </source>
</evidence>
<dbReference type="PATRIC" id="fig|1265818.5.peg.221"/>
<accession>W7B5V7</accession>
<protein>
    <submittedName>
        <fullName evidence="1">Uncharacterized protein</fullName>
    </submittedName>
</protein>
<reference evidence="1 2" key="1">
    <citation type="journal article" date="2014" name="Int. J. Syst. Evol. Microbiol.">
        <title>Listeria floridensis sp. nov., Listeria aquatica sp. nov., Listeria cornellensis sp. nov., Listeria riparia sp. nov. and Listeria grandensis sp. nov., from agricultural and natural environments.</title>
        <authorList>
            <person name="den Bakker H.C."/>
            <person name="Warchocki S."/>
            <person name="Wright E.M."/>
            <person name="Allred A.F."/>
            <person name="Ahlstrom C."/>
            <person name="Manuel C.S."/>
            <person name="Stasiewicz M.J."/>
            <person name="Burrell A."/>
            <person name="Roof S."/>
            <person name="Strawn L."/>
            <person name="Fortes E.D."/>
            <person name="Nightingale K.K."/>
            <person name="Kephart D."/>
            <person name="Wiedmann M."/>
        </authorList>
    </citation>
    <scope>NUCLEOTIDE SEQUENCE [LARGE SCALE GENOMIC DNA]</scope>
    <source>
        <strain evidence="1 2">FSL S10-1188</strain>
    </source>
</reference>
<keyword evidence="2" id="KW-1185">Reference proteome</keyword>
<proteinExistence type="predicted"/>
<comment type="caution">
    <text evidence="1">The sequence shown here is derived from an EMBL/GenBank/DDBJ whole genome shotgun (WGS) entry which is preliminary data.</text>
</comment>
<dbReference type="EMBL" id="AOCG01000002">
    <property type="protein sequence ID" value="EUJ21312.1"/>
    <property type="molecule type" value="Genomic_DNA"/>
</dbReference>
<sequence length="121" mass="13883">MTAKTWLKLLPILLIFSIGLFFIPHLFAENGQVDDLKLVLPESSVSQGEAFPLQITDTNPNEQKIYLPLPESFEYITVDNNQAAITYDKSNHQLVIDWKQQNAKKNSYSLSEIKKKQVNFQ</sequence>